<reference evidence="2" key="1">
    <citation type="submission" date="2012-03" db="EMBL/GenBank/DDBJ databases">
        <title>Complete sequence of chromosome of Deinococcus peraridilitoris DSM 19664.</title>
        <authorList>
            <person name="Lucas S."/>
            <person name="Copeland A."/>
            <person name="Lapidus A."/>
            <person name="Glavina del Rio T."/>
            <person name="Dalin E."/>
            <person name="Tice H."/>
            <person name="Bruce D."/>
            <person name="Goodwin L."/>
            <person name="Pitluck S."/>
            <person name="Peters L."/>
            <person name="Mikhailova N."/>
            <person name="Lu M."/>
            <person name="Kyrpides N."/>
            <person name="Mavromatis K."/>
            <person name="Ivanova N."/>
            <person name="Brettin T."/>
            <person name="Detter J.C."/>
            <person name="Han C."/>
            <person name="Larimer F."/>
            <person name="Land M."/>
            <person name="Hauser L."/>
            <person name="Markowitz V."/>
            <person name="Cheng J.-F."/>
            <person name="Hugenholtz P."/>
            <person name="Woyke T."/>
            <person name="Wu D."/>
            <person name="Pukall R."/>
            <person name="Steenblock K."/>
            <person name="Brambilla E."/>
            <person name="Klenk H.-P."/>
            <person name="Eisen J.A."/>
        </authorList>
    </citation>
    <scope>NUCLEOTIDE SEQUENCE [LARGE SCALE GENOMIC DNA]</scope>
    <source>
        <strain evidence="2">DSM 19664 / LMG 22246 / CIP 109416 / KR-200</strain>
    </source>
</reference>
<dbReference type="EMBL" id="CP003382">
    <property type="protein sequence ID" value="AFZ66986.1"/>
    <property type="molecule type" value="Genomic_DNA"/>
</dbReference>
<dbReference type="AlphaFoldDB" id="K9ZZG0"/>
<proteinExistence type="predicted"/>
<keyword evidence="2" id="KW-1185">Reference proteome</keyword>
<accession>K9ZZG0</accession>
<dbReference type="Proteomes" id="UP000010467">
    <property type="component" value="Chromosome"/>
</dbReference>
<dbReference type="HOGENOM" id="CLU_1522750_0_0_0"/>
<dbReference type="STRING" id="937777.Deipe_1445"/>
<protein>
    <submittedName>
        <fullName evidence="1">Uncharacterized protein</fullName>
    </submittedName>
</protein>
<dbReference type="KEGG" id="dpd:Deipe_1445"/>
<sequence>MFNSSYNFQSRQARDFLQAVGRDVSDLQPLLESWVKYYREVAQPEIFRAHANGKNGTGGHPAWRDLSDQYLASARKQTSPHPTDILQLTGAFASDLTTGSEHTIEVYLIGQTEASVRFGSSRVYPRYAGAGEGGSRQAMYITDEASTGLDALTNRFISDAVVRHRQEVQRLAGSVR</sequence>
<dbReference type="RefSeq" id="WP_015235294.1">
    <property type="nucleotide sequence ID" value="NC_019793.1"/>
</dbReference>
<dbReference type="PATRIC" id="fig|937777.3.peg.1450"/>
<name>K9ZZG0_DEIPD</name>
<organism evidence="1 2">
    <name type="scientific">Deinococcus peraridilitoris (strain DSM 19664 / LMG 22246 / CIP 109416 / KR-200)</name>
    <dbReference type="NCBI Taxonomy" id="937777"/>
    <lineage>
        <taxon>Bacteria</taxon>
        <taxon>Thermotogati</taxon>
        <taxon>Deinococcota</taxon>
        <taxon>Deinococci</taxon>
        <taxon>Deinococcales</taxon>
        <taxon>Deinococcaceae</taxon>
        <taxon>Deinococcus</taxon>
    </lineage>
</organism>
<evidence type="ECO:0000313" key="2">
    <source>
        <dbReference type="Proteomes" id="UP000010467"/>
    </source>
</evidence>
<gene>
    <name evidence="1" type="ordered locus">Deipe_1445</name>
</gene>
<evidence type="ECO:0000313" key="1">
    <source>
        <dbReference type="EMBL" id="AFZ66986.1"/>
    </source>
</evidence>